<dbReference type="Pfam" id="PF11387">
    <property type="entry name" value="DUF2795"/>
    <property type="match status" value="1"/>
</dbReference>
<protein>
    <submittedName>
        <fullName evidence="2">DUF2795 domain-containing protein</fullName>
    </submittedName>
</protein>
<evidence type="ECO:0000313" key="2">
    <source>
        <dbReference type="EMBL" id="QJY44694.1"/>
    </source>
</evidence>
<name>A0A6M6JA07_9PSEU</name>
<organism evidence="2 3">
    <name type="scientific">Pseudonocardia broussonetiae</name>
    <dbReference type="NCBI Taxonomy" id="2736640"/>
    <lineage>
        <taxon>Bacteria</taxon>
        <taxon>Bacillati</taxon>
        <taxon>Actinomycetota</taxon>
        <taxon>Actinomycetes</taxon>
        <taxon>Pseudonocardiales</taxon>
        <taxon>Pseudonocardiaceae</taxon>
        <taxon>Pseudonocardia</taxon>
    </lineage>
</organism>
<evidence type="ECO:0000313" key="3">
    <source>
        <dbReference type="Proteomes" id="UP000505377"/>
    </source>
</evidence>
<feature type="region of interest" description="Disordered" evidence="1">
    <location>
        <begin position="70"/>
        <end position="90"/>
    </location>
</feature>
<dbReference type="EMBL" id="CP053564">
    <property type="protein sequence ID" value="QJY44694.1"/>
    <property type="molecule type" value="Genomic_DNA"/>
</dbReference>
<keyword evidence="3" id="KW-1185">Reference proteome</keyword>
<sequence>MRRGTAADVQRVRHVLSGLAFPAAKWQLIIHAEEYGADAATRTDLWALPTGTYDSAAAVVAAMGLTAAPPRRSFRSAPPAQAAARDLPRR</sequence>
<proteinExistence type="predicted"/>
<reference evidence="2 3" key="1">
    <citation type="submission" date="2020-05" db="EMBL/GenBank/DDBJ databases">
        <authorList>
            <person name="Mo P."/>
        </authorList>
    </citation>
    <scope>NUCLEOTIDE SEQUENCE [LARGE SCALE GENOMIC DNA]</scope>
    <source>
        <strain evidence="2 3">Gen01</strain>
    </source>
</reference>
<dbReference type="InterPro" id="IPR021527">
    <property type="entry name" value="DUF2795"/>
</dbReference>
<dbReference type="KEGG" id="pbro:HOP40_01620"/>
<accession>A0A6M6JA07</accession>
<dbReference type="RefSeq" id="WP_172154069.1">
    <property type="nucleotide sequence ID" value="NZ_CP053564.1"/>
</dbReference>
<gene>
    <name evidence="2" type="ORF">HOP40_01620</name>
</gene>
<evidence type="ECO:0000256" key="1">
    <source>
        <dbReference type="SAM" id="MobiDB-lite"/>
    </source>
</evidence>
<dbReference type="AlphaFoldDB" id="A0A6M6JA07"/>
<dbReference type="Proteomes" id="UP000505377">
    <property type="component" value="Chromosome"/>
</dbReference>